<accession>A0A563VK82</accession>
<evidence type="ECO:0000313" key="1">
    <source>
        <dbReference type="EMBL" id="VEP11906.1"/>
    </source>
</evidence>
<dbReference type="InterPro" id="IPR052918">
    <property type="entry name" value="Motility_Chemotaxis_Reg"/>
</dbReference>
<dbReference type="AlphaFoldDB" id="A0A563VK82"/>
<organism evidence="1 2">
    <name type="scientific">Hyella patelloides LEGE 07179</name>
    <dbReference type="NCBI Taxonomy" id="945734"/>
    <lineage>
        <taxon>Bacteria</taxon>
        <taxon>Bacillati</taxon>
        <taxon>Cyanobacteriota</taxon>
        <taxon>Cyanophyceae</taxon>
        <taxon>Pleurocapsales</taxon>
        <taxon>Hyellaceae</taxon>
        <taxon>Hyella</taxon>
    </lineage>
</organism>
<dbReference type="Gene3D" id="2.120.10.30">
    <property type="entry name" value="TolB, C-terminal domain"/>
    <property type="match status" value="1"/>
</dbReference>
<dbReference type="OrthoDB" id="436945at2"/>
<dbReference type="EMBL" id="CAACVJ010000030">
    <property type="protein sequence ID" value="VEP11906.1"/>
    <property type="molecule type" value="Genomic_DNA"/>
</dbReference>
<reference evidence="1 2" key="1">
    <citation type="submission" date="2019-01" db="EMBL/GenBank/DDBJ databases">
        <authorList>
            <person name="Brito A."/>
        </authorList>
    </citation>
    <scope>NUCLEOTIDE SEQUENCE [LARGE SCALE GENOMIC DNA]</scope>
    <source>
        <strain evidence="1">1</strain>
    </source>
</reference>
<dbReference type="SUPFAM" id="SSF51120">
    <property type="entry name" value="beta-Roll"/>
    <property type="match status" value="1"/>
</dbReference>
<dbReference type="Proteomes" id="UP000320055">
    <property type="component" value="Unassembled WGS sequence"/>
</dbReference>
<dbReference type="InterPro" id="IPR011049">
    <property type="entry name" value="Serralysin-like_metalloprot_C"/>
</dbReference>
<protein>
    <submittedName>
        <fullName evidence="1">Beta-propeller repeat protein</fullName>
    </submittedName>
</protein>
<dbReference type="Pfam" id="PF06739">
    <property type="entry name" value="SBBP"/>
    <property type="match status" value="2"/>
</dbReference>
<sequence>MNEKLDLIEIIDDENITPGEPIADEIVEEVLVEDSSLSLTESTEEFVEVFESSDVTDEEQEEAIEEIIEEEIDAPISEELQRILIAFFTDLSIAGSPGSDAFQFGSRGTNIISGREGNDILLGVDPELDLPGQNIDIFTGGSERDSFILGDRNKPYYDDGNDSTTGDNSVAIISDFNPEEDIIQLHGSPEDYTLVDFGDLGEEETGTAIFLKGATNDELIGSLDNVSGLNLNANYFQFVDGSAQQPVLELIEQFGTEGIDLSFSVANAKDRSNSLLVTGYTSGSLGIRDRGALDGFLTRYNNQGIEQWTRQIGTRSNDNSYGVDTDNAGNAYLLSRTNGRLAGANAGIGNDVVLGKYNRRGRQIWQVQFGDFTLDNPFVDPRVNSSGDVVIAGYTGGDLGGPNAGTGIIPGADSWIAKYDSNGNQQWIEQFGTSGGDETFGLDVDSEDNIYTTGWTTGDLGGSNSGIYDIWLAKYDSNGNQQWIEQFGTNDFDWSWDVATDLNDDIYITGWTLGNLEGTNAGSYDIWVAKYDSEGNQLRLDQFGTGGDDAALGIDVDELGNYYLTGYTNGDLTGEGSAGSYDAWVAKYDSNGNQLWIEQFGSYGIDNAYEVSVSGGDVFVTGTTNGSLGSTNAGSFDAWVAQFSAEDGTLLDF</sequence>
<dbReference type="PANTHER" id="PTHR35580:SF1">
    <property type="entry name" value="PHYTASE-LIKE DOMAIN-CONTAINING PROTEIN"/>
    <property type="match status" value="1"/>
</dbReference>
<dbReference type="SUPFAM" id="SSF101898">
    <property type="entry name" value="NHL repeat"/>
    <property type="match status" value="1"/>
</dbReference>
<dbReference type="InterPro" id="IPR010620">
    <property type="entry name" value="SBBP_repeat"/>
</dbReference>
<keyword evidence="2" id="KW-1185">Reference proteome</keyword>
<dbReference type="PANTHER" id="PTHR35580">
    <property type="entry name" value="CELL SURFACE GLYCOPROTEIN (S-LAYER PROTEIN)-LIKE PROTEIN"/>
    <property type="match status" value="1"/>
</dbReference>
<proteinExistence type="predicted"/>
<evidence type="ECO:0000313" key="2">
    <source>
        <dbReference type="Proteomes" id="UP000320055"/>
    </source>
</evidence>
<dbReference type="InterPro" id="IPR011042">
    <property type="entry name" value="6-blade_b-propeller_TolB-like"/>
</dbReference>
<dbReference type="RefSeq" id="WP_144869720.1">
    <property type="nucleotide sequence ID" value="NZ_LR213878.1"/>
</dbReference>
<name>A0A563VK82_9CYAN</name>
<gene>
    <name evidence="1" type="ORF">H1P_1250010</name>
</gene>